<dbReference type="AlphaFoldDB" id="A0A0G4GKJ3"/>
<gene>
    <name evidence="1" type="ORF">Vbra_18130</name>
</gene>
<dbReference type="InterPro" id="IPR034904">
    <property type="entry name" value="FSCA_dom_sf"/>
</dbReference>
<dbReference type="Proteomes" id="UP000041254">
    <property type="component" value="Unassembled WGS sequence"/>
</dbReference>
<dbReference type="OMA" id="GRFWHAR"/>
<sequence length="169" mass="18445">MALLLMARCGILMTISLAISFIGTASAFTLSPSLLPSPLHTHTHSSAAASVHPFRPPLLRLRPPLPPLRAAQEDQLILTEENVEKTLEACRQELSALFGNSEENRSVGITGDVEFAGLDGPLVILRLKGRFWHSRATVLERVTAFLLNRIPECLGVEIEDPAMLDDNAE</sequence>
<keyword evidence="2" id="KW-1185">Reference proteome</keyword>
<evidence type="ECO:0000313" key="1">
    <source>
        <dbReference type="EMBL" id="CEM30550.1"/>
    </source>
</evidence>
<dbReference type="SUPFAM" id="SSF117916">
    <property type="entry name" value="Fe-S cluster assembly (FSCA) domain-like"/>
    <property type="match status" value="1"/>
</dbReference>
<dbReference type="InParanoid" id="A0A0G4GKJ3"/>
<dbReference type="VEuPathDB" id="CryptoDB:Vbra_18130"/>
<reference evidence="1 2" key="1">
    <citation type="submission" date="2014-11" db="EMBL/GenBank/DDBJ databases">
        <authorList>
            <person name="Zhu J."/>
            <person name="Qi W."/>
            <person name="Song R."/>
        </authorList>
    </citation>
    <scope>NUCLEOTIDE SEQUENCE [LARGE SCALE GENOMIC DNA]</scope>
</reference>
<evidence type="ECO:0000313" key="2">
    <source>
        <dbReference type="Proteomes" id="UP000041254"/>
    </source>
</evidence>
<evidence type="ECO:0008006" key="3">
    <source>
        <dbReference type="Google" id="ProtNLM"/>
    </source>
</evidence>
<name>A0A0G4GKJ3_VITBC</name>
<dbReference type="PANTHER" id="PTHR36018">
    <property type="entry name" value="OS09G0481800 PROTEIN"/>
    <property type="match status" value="1"/>
</dbReference>
<organism evidence="1 2">
    <name type="scientific">Vitrella brassicaformis (strain CCMP3155)</name>
    <dbReference type="NCBI Taxonomy" id="1169540"/>
    <lineage>
        <taxon>Eukaryota</taxon>
        <taxon>Sar</taxon>
        <taxon>Alveolata</taxon>
        <taxon>Colpodellida</taxon>
        <taxon>Vitrellaceae</taxon>
        <taxon>Vitrella</taxon>
    </lineage>
</organism>
<accession>A0A0G4GKJ3</accession>
<proteinExistence type="predicted"/>
<dbReference type="PANTHER" id="PTHR36018:SF1">
    <property type="entry name" value="OS09G0481800 PROTEIN"/>
    <property type="match status" value="1"/>
</dbReference>
<dbReference type="OrthoDB" id="446939at2759"/>
<protein>
    <recommendedName>
        <fullName evidence="3">NIF system FeS cluster assembly NifU C-terminal domain-containing protein</fullName>
    </recommendedName>
</protein>
<dbReference type="Gene3D" id="3.30.300.130">
    <property type="entry name" value="Fe-S cluster assembly (FSCA)"/>
    <property type="match status" value="1"/>
</dbReference>
<dbReference type="EMBL" id="CDMY01000698">
    <property type="protein sequence ID" value="CEM30550.1"/>
    <property type="molecule type" value="Genomic_DNA"/>
</dbReference>